<protein>
    <recommendedName>
        <fullName evidence="2">UPF0250 protein GCM10009038_05820</fullName>
    </recommendedName>
</protein>
<keyword evidence="4" id="KW-1185">Reference proteome</keyword>
<sequence length="99" mass="11021">MYLAMTQTPNDVDLPRPKIEFPCDYSIRIVGDAADDFVEAVSDVVERHAPGFDRASVKLSDSRNGRFQSLRVMVHATGEAQLDALFQDLKATGRVHMVL</sequence>
<dbReference type="InterPro" id="IPR007454">
    <property type="entry name" value="UPF0250_YbeD-like"/>
</dbReference>
<comment type="caution">
    <text evidence="3">The sequence shown here is derived from an EMBL/GenBank/DDBJ whole genome shotgun (WGS) entry which is preliminary data.</text>
</comment>
<proteinExistence type="inferred from homology"/>
<evidence type="ECO:0000256" key="1">
    <source>
        <dbReference type="ARBA" id="ARBA00008460"/>
    </source>
</evidence>
<organism evidence="3 4">
    <name type="scientific">Salinicola rhizosphaerae</name>
    <dbReference type="NCBI Taxonomy" id="1443141"/>
    <lineage>
        <taxon>Bacteria</taxon>
        <taxon>Pseudomonadati</taxon>
        <taxon>Pseudomonadota</taxon>
        <taxon>Gammaproteobacteria</taxon>
        <taxon>Oceanospirillales</taxon>
        <taxon>Halomonadaceae</taxon>
        <taxon>Salinicola</taxon>
    </lineage>
</organism>
<accession>A0ABQ3DQM9</accession>
<dbReference type="InterPro" id="IPR027471">
    <property type="entry name" value="YbeD-like_sf"/>
</dbReference>
<dbReference type="Gene3D" id="3.30.70.260">
    <property type="match status" value="1"/>
</dbReference>
<evidence type="ECO:0000313" key="4">
    <source>
        <dbReference type="Proteomes" id="UP000646745"/>
    </source>
</evidence>
<gene>
    <name evidence="3" type="ORF">GCM10009038_05820</name>
</gene>
<name>A0ABQ3DQM9_9GAMM</name>
<dbReference type="EMBL" id="BMZI01000001">
    <property type="protein sequence ID" value="GHB10821.1"/>
    <property type="molecule type" value="Genomic_DNA"/>
</dbReference>
<dbReference type="PANTHER" id="PTHR38036:SF1">
    <property type="entry name" value="UPF0250 PROTEIN YBED"/>
    <property type="match status" value="1"/>
</dbReference>
<dbReference type="HAMAP" id="MF_00659">
    <property type="entry name" value="UPF0250"/>
    <property type="match status" value="1"/>
</dbReference>
<dbReference type="PANTHER" id="PTHR38036">
    <property type="entry name" value="UPF0250 PROTEIN YBED"/>
    <property type="match status" value="1"/>
</dbReference>
<dbReference type="Proteomes" id="UP000646745">
    <property type="component" value="Unassembled WGS sequence"/>
</dbReference>
<dbReference type="Pfam" id="PF04359">
    <property type="entry name" value="DUF493"/>
    <property type="match status" value="1"/>
</dbReference>
<evidence type="ECO:0000313" key="3">
    <source>
        <dbReference type="EMBL" id="GHB10821.1"/>
    </source>
</evidence>
<reference evidence="4" key="1">
    <citation type="journal article" date="2019" name="Int. J. Syst. Evol. Microbiol.">
        <title>The Global Catalogue of Microorganisms (GCM) 10K type strain sequencing project: providing services to taxonomists for standard genome sequencing and annotation.</title>
        <authorList>
            <consortium name="The Broad Institute Genomics Platform"/>
            <consortium name="The Broad Institute Genome Sequencing Center for Infectious Disease"/>
            <person name="Wu L."/>
            <person name="Ma J."/>
        </authorList>
    </citation>
    <scope>NUCLEOTIDE SEQUENCE [LARGE SCALE GENOMIC DNA]</scope>
    <source>
        <strain evidence="4">KCTC 32998</strain>
    </source>
</reference>
<comment type="similarity">
    <text evidence="1 2">Belongs to the UPF0250 family.</text>
</comment>
<dbReference type="SUPFAM" id="SSF117991">
    <property type="entry name" value="YbeD/HP0495-like"/>
    <property type="match status" value="1"/>
</dbReference>
<evidence type="ECO:0000256" key="2">
    <source>
        <dbReference type="HAMAP-Rule" id="MF_00659"/>
    </source>
</evidence>